<dbReference type="EMBL" id="DSVL01000150">
    <property type="protein sequence ID" value="HFH28838.1"/>
    <property type="molecule type" value="Genomic_DNA"/>
</dbReference>
<dbReference type="Pfam" id="PF02481">
    <property type="entry name" value="DNA_processg_A"/>
    <property type="match status" value="1"/>
</dbReference>
<evidence type="ECO:0000256" key="1">
    <source>
        <dbReference type="ARBA" id="ARBA00006525"/>
    </source>
</evidence>
<dbReference type="PANTHER" id="PTHR43022">
    <property type="entry name" value="PROTEIN SMF"/>
    <property type="match status" value="1"/>
</dbReference>
<dbReference type="AlphaFoldDB" id="A0A7C3I346"/>
<dbReference type="Gene3D" id="3.40.50.450">
    <property type="match status" value="1"/>
</dbReference>
<name>A0A7C3I346_9SPIR</name>
<feature type="domain" description="Smf/DprA SLOG" evidence="2">
    <location>
        <begin position="80"/>
        <end position="287"/>
    </location>
</feature>
<accession>A0A7C3I346</accession>
<sequence>MNDSLVMAQGIANLSFLRKKEQLDLFTRLGSIGEFITLSIEQLESLMGRPLQVPHWEPEQILDEARNQLERARKRSIWAVVYGSPAYPPLLRELTDPPLLLYYRGMLPDAEEPMVSIVGTRTPTGAGRTQAYRFGYDLGSVGIPVVSGLARGIDSMAHRGNLEGRGKTVAVLGNGLDSVYPVSNRALALRILETGGCLLSEYAPGVLPYKWHFPARNRIIAALGRATIVVEAPEHSGSLITAQHALDHGRDVFVGSICRTSPCGQGGRNLAEQGAAYIDSVQTLFAEWSQVVDVSAHEE</sequence>
<organism evidence="3">
    <name type="scientific">Gracilinema caldarium</name>
    <dbReference type="NCBI Taxonomy" id="215591"/>
    <lineage>
        <taxon>Bacteria</taxon>
        <taxon>Pseudomonadati</taxon>
        <taxon>Spirochaetota</taxon>
        <taxon>Spirochaetia</taxon>
        <taxon>Spirochaetales</taxon>
        <taxon>Breznakiellaceae</taxon>
        <taxon>Gracilinema</taxon>
    </lineage>
</organism>
<evidence type="ECO:0000259" key="2">
    <source>
        <dbReference type="Pfam" id="PF02481"/>
    </source>
</evidence>
<dbReference type="InterPro" id="IPR003488">
    <property type="entry name" value="DprA"/>
</dbReference>
<reference evidence="3" key="1">
    <citation type="journal article" date="2020" name="mSystems">
        <title>Genome- and Community-Level Interaction Insights into Carbon Utilization and Element Cycling Functions of Hydrothermarchaeota in Hydrothermal Sediment.</title>
        <authorList>
            <person name="Zhou Z."/>
            <person name="Liu Y."/>
            <person name="Xu W."/>
            <person name="Pan J."/>
            <person name="Luo Z.H."/>
            <person name="Li M."/>
        </authorList>
    </citation>
    <scope>NUCLEOTIDE SEQUENCE [LARGE SCALE GENOMIC DNA]</scope>
    <source>
        <strain evidence="3">SpSt-503</strain>
    </source>
</reference>
<comment type="similarity">
    <text evidence="1">Belongs to the DprA/Smf family.</text>
</comment>
<comment type="caution">
    <text evidence="3">The sequence shown here is derived from an EMBL/GenBank/DDBJ whole genome shotgun (WGS) entry which is preliminary data.</text>
</comment>
<evidence type="ECO:0000313" key="3">
    <source>
        <dbReference type="EMBL" id="HFH28838.1"/>
    </source>
</evidence>
<dbReference type="PANTHER" id="PTHR43022:SF1">
    <property type="entry name" value="PROTEIN SMF"/>
    <property type="match status" value="1"/>
</dbReference>
<dbReference type="GO" id="GO:0009294">
    <property type="term" value="P:DNA-mediated transformation"/>
    <property type="evidence" value="ECO:0007669"/>
    <property type="project" value="InterPro"/>
</dbReference>
<dbReference type="SUPFAM" id="SSF102405">
    <property type="entry name" value="MCP/YpsA-like"/>
    <property type="match status" value="1"/>
</dbReference>
<dbReference type="InterPro" id="IPR057666">
    <property type="entry name" value="DrpA_SLOG"/>
</dbReference>
<gene>
    <name evidence="3" type="primary">dprA</name>
    <name evidence="3" type="ORF">ENS59_04915</name>
</gene>
<dbReference type="NCBIfam" id="TIGR00732">
    <property type="entry name" value="dprA"/>
    <property type="match status" value="1"/>
</dbReference>
<protein>
    <submittedName>
        <fullName evidence="3">DNA-protecting protein DprA</fullName>
    </submittedName>
</protein>
<proteinExistence type="inferred from homology"/>